<keyword evidence="1" id="KW-0472">Membrane</keyword>
<sequence length="47" mass="4595">MGTVVHALGSAMVLAAGVMLLAVGSLALGGVATVGGASWLVWCLRRA</sequence>
<keyword evidence="1" id="KW-0812">Transmembrane</keyword>
<dbReference type="Proteomes" id="UP001500325">
    <property type="component" value="Unassembled WGS sequence"/>
</dbReference>
<evidence type="ECO:0000256" key="1">
    <source>
        <dbReference type="SAM" id="Phobius"/>
    </source>
</evidence>
<reference evidence="3" key="1">
    <citation type="journal article" date="2019" name="Int. J. Syst. Evol. Microbiol.">
        <title>The Global Catalogue of Microorganisms (GCM) 10K type strain sequencing project: providing services to taxonomists for standard genome sequencing and annotation.</title>
        <authorList>
            <consortium name="The Broad Institute Genomics Platform"/>
            <consortium name="The Broad Institute Genome Sequencing Center for Infectious Disease"/>
            <person name="Wu L."/>
            <person name="Ma J."/>
        </authorList>
    </citation>
    <scope>NUCLEOTIDE SEQUENCE [LARGE SCALE GENOMIC DNA]</scope>
    <source>
        <strain evidence="3">JCM 18055</strain>
    </source>
</reference>
<evidence type="ECO:0000313" key="3">
    <source>
        <dbReference type="Proteomes" id="UP001500325"/>
    </source>
</evidence>
<feature type="transmembrane region" description="Helical" evidence="1">
    <location>
        <begin position="12"/>
        <end position="42"/>
    </location>
</feature>
<evidence type="ECO:0000313" key="2">
    <source>
        <dbReference type="EMBL" id="GAA4696697.1"/>
    </source>
</evidence>
<dbReference type="EMBL" id="BAABIC010000012">
    <property type="protein sequence ID" value="GAA4696697.1"/>
    <property type="molecule type" value="Genomic_DNA"/>
</dbReference>
<protein>
    <submittedName>
        <fullName evidence="2">Uncharacterized protein</fullName>
    </submittedName>
</protein>
<keyword evidence="1" id="KW-1133">Transmembrane helix</keyword>
<proteinExistence type="predicted"/>
<comment type="caution">
    <text evidence="2">The sequence shown here is derived from an EMBL/GenBank/DDBJ whole genome shotgun (WGS) entry which is preliminary data.</text>
</comment>
<name>A0ABP8WYD6_9PSEU</name>
<gene>
    <name evidence="2" type="ORF">GCM10023215_38530</name>
</gene>
<accession>A0ABP8WYD6</accession>
<organism evidence="2 3">
    <name type="scientific">Pseudonocardia yuanmonensis</name>
    <dbReference type="NCBI Taxonomy" id="1095914"/>
    <lineage>
        <taxon>Bacteria</taxon>
        <taxon>Bacillati</taxon>
        <taxon>Actinomycetota</taxon>
        <taxon>Actinomycetes</taxon>
        <taxon>Pseudonocardiales</taxon>
        <taxon>Pseudonocardiaceae</taxon>
        <taxon>Pseudonocardia</taxon>
    </lineage>
</organism>
<dbReference type="RefSeq" id="WP_345381985.1">
    <property type="nucleotide sequence ID" value="NZ_BAABIC010000012.1"/>
</dbReference>
<keyword evidence="3" id="KW-1185">Reference proteome</keyword>